<feature type="compositionally biased region" description="Polar residues" evidence="1">
    <location>
        <begin position="104"/>
        <end position="113"/>
    </location>
</feature>
<dbReference type="Proteomes" id="UP000054304">
    <property type="component" value="Unassembled WGS sequence"/>
</dbReference>
<accession>A0A0C7N3Q0</accession>
<protein>
    <submittedName>
        <fullName evidence="2">LALA0S01e02960g1_1</fullName>
    </submittedName>
</protein>
<sequence length="237" mass="25574">MENSSVFSGSTQDVSSAISLYNLSAGEDSSIKAVLDYDPNDEVQGSVISRPLSRSSMTSSLSMVATKDGIEGRNIHRHGIPQYSLNLLNSMAPPSISKNKNHVKQQLQQQPGGTVSHLPNPKSSSCYAEDSMEAISNSDFSTGAPMTLKEKMRLLNYKSAPLQYTSSAESLLDRTERSQTDYGQRNSDETKEGSKPIVAVAGSETNSNQSTNGDDFSYLGDVKALPPVLVSVENDRD</sequence>
<evidence type="ECO:0000313" key="2">
    <source>
        <dbReference type="EMBL" id="CEP60096.1"/>
    </source>
</evidence>
<feature type="region of interest" description="Disordered" evidence="1">
    <location>
        <begin position="97"/>
        <end position="126"/>
    </location>
</feature>
<dbReference type="GeneID" id="34683469"/>
<feature type="region of interest" description="Disordered" evidence="1">
    <location>
        <begin position="168"/>
        <end position="220"/>
    </location>
</feature>
<reference evidence="2 3" key="1">
    <citation type="submission" date="2014-12" db="EMBL/GenBank/DDBJ databases">
        <authorList>
            <person name="Neuveglise Cecile"/>
        </authorList>
    </citation>
    <scope>NUCLEOTIDE SEQUENCE [LARGE SCALE GENOMIC DNA]</scope>
    <source>
        <strain evidence="2 3">CBS 12615</strain>
    </source>
</reference>
<keyword evidence="3" id="KW-1185">Reference proteome</keyword>
<organism evidence="2 3">
    <name type="scientific">Lachancea lanzarotensis</name>
    <dbReference type="NCBI Taxonomy" id="1245769"/>
    <lineage>
        <taxon>Eukaryota</taxon>
        <taxon>Fungi</taxon>
        <taxon>Dikarya</taxon>
        <taxon>Ascomycota</taxon>
        <taxon>Saccharomycotina</taxon>
        <taxon>Saccharomycetes</taxon>
        <taxon>Saccharomycetales</taxon>
        <taxon>Saccharomycetaceae</taxon>
        <taxon>Lachancea</taxon>
    </lineage>
</organism>
<name>A0A0C7N3Q0_9SACH</name>
<evidence type="ECO:0000313" key="3">
    <source>
        <dbReference type="Proteomes" id="UP000054304"/>
    </source>
</evidence>
<dbReference type="EMBL" id="LN736360">
    <property type="protein sequence ID" value="CEP60096.1"/>
    <property type="molecule type" value="Genomic_DNA"/>
</dbReference>
<gene>
    <name evidence="2" type="ORF">LALA0_S01e02960g</name>
</gene>
<feature type="compositionally biased region" description="Polar residues" evidence="1">
    <location>
        <begin position="203"/>
        <end position="214"/>
    </location>
</feature>
<dbReference type="HOGENOM" id="CLU_084268_0_0_1"/>
<dbReference type="OrthoDB" id="3981113at2759"/>
<evidence type="ECO:0000256" key="1">
    <source>
        <dbReference type="SAM" id="MobiDB-lite"/>
    </source>
</evidence>
<dbReference type="AlphaFoldDB" id="A0A0C7N3Q0"/>
<dbReference type="RefSeq" id="XP_022626341.1">
    <property type="nucleotide sequence ID" value="XM_022774223.1"/>
</dbReference>
<proteinExistence type="predicted"/>